<protein>
    <submittedName>
        <fullName evidence="2 4">Uncharacterized protein</fullName>
    </submittedName>
</protein>
<organism evidence="3 4">
    <name type="scientific">Toxocara canis</name>
    <name type="common">Canine roundworm</name>
    <dbReference type="NCBI Taxonomy" id="6265"/>
    <lineage>
        <taxon>Eukaryota</taxon>
        <taxon>Metazoa</taxon>
        <taxon>Ecdysozoa</taxon>
        <taxon>Nematoda</taxon>
        <taxon>Chromadorea</taxon>
        <taxon>Rhabditida</taxon>
        <taxon>Spirurina</taxon>
        <taxon>Ascaridomorpha</taxon>
        <taxon>Ascaridoidea</taxon>
        <taxon>Toxocaridae</taxon>
        <taxon>Toxocara</taxon>
    </lineage>
</organism>
<feature type="region of interest" description="Disordered" evidence="1">
    <location>
        <begin position="1"/>
        <end position="26"/>
    </location>
</feature>
<evidence type="ECO:0000256" key="1">
    <source>
        <dbReference type="SAM" id="MobiDB-lite"/>
    </source>
</evidence>
<evidence type="ECO:0000313" key="2">
    <source>
        <dbReference type="EMBL" id="VDM43867.1"/>
    </source>
</evidence>
<keyword evidence="3" id="KW-1185">Reference proteome</keyword>
<feature type="compositionally biased region" description="Basic and acidic residues" evidence="1">
    <location>
        <begin position="12"/>
        <end position="26"/>
    </location>
</feature>
<reference evidence="2 3" key="2">
    <citation type="submission" date="2018-11" db="EMBL/GenBank/DDBJ databases">
        <authorList>
            <consortium name="Pathogen Informatics"/>
        </authorList>
    </citation>
    <scope>NUCLEOTIDE SEQUENCE [LARGE SCALE GENOMIC DNA]</scope>
</reference>
<evidence type="ECO:0000313" key="4">
    <source>
        <dbReference type="WBParaSite" id="TCNE_0001254601-mRNA-1"/>
    </source>
</evidence>
<gene>
    <name evidence="2" type="ORF">TCNE_LOCUS12546</name>
</gene>
<reference evidence="4" key="1">
    <citation type="submission" date="2016-06" db="UniProtKB">
        <authorList>
            <consortium name="WormBaseParasite"/>
        </authorList>
    </citation>
    <scope>IDENTIFICATION</scope>
</reference>
<dbReference type="WBParaSite" id="TCNE_0001254601-mRNA-1">
    <property type="protein sequence ID" value="TCNE_0001254601-mRNA-1"/>
    <property type="gene ID" value="TCNE_0001254601"/>
</dbReference>
<feature type="compositionally biased region" description="Basic residues" evidence="1">
    <location>
        <begin position="1"/>
        <end position="11"/>
    </location>
</feature>
<evidence type="ECO:0000313" key="3">
    <source>
        <dbReference type="Proteomes" id="UP000050794"/>
    </source>
</evidence>
<dbReference type="EMBL" id="UYWY01021315">
    <property type="protein sequence ID" value="VDM43867.1"/>
    <property type="molecule type" value="Genomic_DNA"/>
</dbReference>
<dbReference type="AlphaFoldDB" id="A0A183UVM6"/>
<name>A0A183UVM6_TOXCA</name>
<accession>A0A183UVM6</accession>
<dbReference type="Proteomes" id="UP000050794">
    <property type="component" value="Unassembled WGS sequence"/>
</dbReference>
<proteinExistence type="predicted"/>
<sequence length="194" mass="21122">MPRLKRGSHAQRAREANEARRMARGVKKECVEGSEIAIESGKVGITVGTKINAGAAGTERRGVVHGERAEEVVMNMSTTVKLLCDRLKNIAPNSPHPPALPSNNSMPDVIAQHLQLVQAIIGSELGEASLRDLLDPVVRLDAQTMHVYSEALAATSAIGVVVVQPYIWMLRLANAESTAPYMDVRHYVFNYVDD</sequence>